<evidence type="ECO:0000256" key="19">
    <source>
        <dbReference type="ARBA" id="ARBA00045957"/>
    </source>
</evidence>
<keyword evidence="14 33" id="KW-0560">Oxidoreductase</keyword>
<keyword evidence="12 33" id="KW-0521">NADP</keyword>
<keyword evidence="15 33" id="KW-0503">Monooxygenase</keyword>
<dbReference type="GO" id="GO:0050661">
    <property type="term" value="F:NADP binding"/>
    <property type="evidence" value="ECO:0007669"/>
    <property type="project" value="InterPro"/>
</dbReference>
<comment type="catalytic activity">
    <reaction evidence="32">
        <text>octan-3-one + NADPH + O2 + H(+) = pentyl propanoate + NADP(+) + H2O</text>
        <dbReference type="Rhea" id="RHEA:54840"/>
        <dbReference type="ChEBI" id="CHEBI:15377"/>
        <dbReference type="ChEBI" id="CHEBI:15378"/>
        <dbReference type="ChEBI" id="CHEBI:15379"/>
        <dbReference type="ChEBI" id="CHEBI:57783"/>
        <dbReference type="ChEBI" id="CHEBI:58349"/>
        <dbReference type="ChEBI" id="CHEBI:80946"/>
        <dbReference type="ChEBI" id="CHEBI:87373"/>
    </reaction>
    <physiologicalReaction direction="left-to-right" evidence="32">
        <dbReference type="Rhea" id="RHEA:54841"/>
    </physiologicalReaction>
</comment>
<evidence type="ECO:0000256" key="3">
    <source>
        <dbReference type="ARBA" id="ARBA00004524"/>
    </source>
</evidence>
<dbReference type="GO" id="GO:0004499">
    <property type="term" value="F:N,N-dimethylaniline monooxygenase activity"/>
    <property type="evidence" value="ECO:0007669"/>
    <property type="project" value="UniProtKB-UniRule"/>
</dbReference>
<keyword evidence="6" id="KW-0597">Phosphoprotein</keyword>
<dbReference type="GO" id="GO:0050660">
    <property type="term" value="F:flavin adenine dinucleotide binding"/>
    <property type="evidence" value="ECO:0007669"/>
    <property type="project" value="InterPro"/>
</dbReference>
<keyword evidence="5" id="KW-0488">Methylation</keyword>
<evidence type="ECO:0000256" key="28">
    <source>
        <dbReference type="ARBA" id="ARBA00048459"/>
    </source>
</evidence>
<reference evidence="36 37" key="1">
    <citation type="journal article" date="2022" name="Nat. Ecol. Evol.">
        <title>A masculinizing supergene underlies an exaggerated male reproductive morph in a spider.</title>
        <authorList>
            <person name="Hendrickx F."/>
            <person name="De Corte Z."/>
            <person name="Sonet G."/>
            <person name="Van Belleghem S.M."/>
            <person name="Kostlbacher S."/>
            <person name="Vangestel C."/>
        </authorList>
    </citation>
    <scope>NUCLEOTIDE SEQUENCE [LARGE SCALE GENOMIC DNA]</scope>
    <source>
        <strain evidence="36">W744_W776</strain>
    </source>
</reference>
<dbReference type="PRINTS" id="PR01125">
    <property type="entry name" value="FMOXYGENASE5"/>
</dbReference>
<comment type="catalytic activity">
    <reaction evidence="24">
        <text>NADPH + O2 + H(+) = H2O2 + NADP(+)</text>
        <dbReference type="Rhea" id="RHEA:11260"/>
        <dbReference type="ChEBI" id="CHEBI:15378"/>
        <dbReference type="ChEBI" id="CHEBI:15379"/>
        <dbReference type="ChEBI" id="CHEBI:16240"/>
        <dbReference type="ChEBI" id="CHEBI:57783"/>
        <dbReference type="ChEBI" id="CHEBI:58349"/>
        <dbReference type="EC" id="1.6.3.1"/>
    </reaction>
    <physiologicalReaction direction="left-to-right" evidence="24">
        <dbReference type="Rhea" id="RHEA:11261"/>
    </physiologicalReaction>
</comment>
<dbReference type="InterPro" id="IPR000960">
    <property type="entry name" value="Flavin_mOase"/>
</dbReference>
<comment type="catalytic activity">
    <reaction evidence="23">
        <text>sulcatone + NADPH + O2 + H(+) = 4-methylpent-3-en-1-yl acetate + NADP(+) + H2O</text>
        <dbReference type="Rhea" id="RHEA:54864"/>
        <dbReference type="ChEBI" id="CHEBI:15377"/>
        <dbReference type="ChEBI" id="CHEBI:15378"/>
        <dbReference type="ChEBI" id="CHEBI:15379"/>
        <dbReference type="ChEBI" id="CHEBI:16310"/>
        <dbReference type="ChEBI" id="CHEBI:57783"/>
        <dbReference type="ChEBI" id="CHEBI:58349"/>
        <dbReference type="ChEBI" id="CHEBI:138373"/>
    </reaction>
    <physiologicalReaction direction="left-to-right" evidence="23">
        <dbReference type="Rhea" id="RHEA:54865"/>
    </physiologicalReaction>
</comment>
<evidence type="ECO:0000256" key="22">
    <source>
        <dbReference type="ARBA" id="ARBA00047574"/>
    </source>
</evidence>
<keyword evidence="9 33" id="KW-0256">Endoplasmic reticulum</keyword>
<evidence type="ECO:0000256" key="18">
    <source>
        <dbReference type="ARBA" id="ARBA00045722"/>
    </source>
</evidence>
<dbReference type="GO" id="GO:0005789">
    <property type="term" value="C:endoplasmic reticulum membrane"/>
    <property type="evidence" value="ECO:0007669"/>
    <property type="project" value="UniProtKB-SubCell"/>
</dbReference>
<dbReference type="SUPFAM" id="SSF51905">
    <property type="entry name" value="FAD/NAD(P)-binding domain"/>
    <property type="match status" value="2"/>
</dbReference>
<evidence type="ECO:0000256" key="33">
    <source>
        <dbReference type="PIRNR" id="PIRNR000332"/>
    </source>
</evidence>
<keyword evidence="8 35" id="KW-0812">Transmembrane</keyword>
<evidence type="ECO:0000256" key="1">
    <source>
        <dbReference type="ARBA" id="ARBA00001974"/>
    </source>
</evidence>
<comment type="catalytic activity">
    <reaction evidence="28">
        <text>octan-3-one + NADPH + O2 + H(+) = ethyl hexanoate + NADP(+) + H2O</text>
        <dbReference type="Rhea" id="RHEA:54856"/>
        <dbReference type="ChEBI" id="CHEBI:15377"/>
        <dbReference type="ChEBI" id="CHEBI:15378"/>
        <dbReference type="ChEBI" id="CHEBI:15379"/>
        <dbReference type="ChEBI" id="CHEBI:57783"/>
        <dbReference type="ChEBI" id="CHEBI:58349"/>
        <dbReference type="ChEBI" id="CHEBI:80946"/>
        <dbReference type="ChEBI" id="CHEBI:86055"/>
    </reaction>
    <physiologicalReaction direction="left-to-right" evidence="28">
        <dbReference type="Rhea" id="RHEA:54857"/>
    </physiologicalReaction>
</comment>
<evidence type="ECO:0000256" key="23">
    <source>
        <dbReference type="ARBA" id="ARBA00047855"/>
    </source>
</evidence>
<protein>
    <recommendedName>
        <fullName evidence="34">Flavin-containing monooxygenase</fullName>
        <ecNumber evidence="34">1.-.-.-</ecNumber>
    </recommendedName>
</protein>
<comment type="caution">
    <text evidence="36">The sequence shown here is derived from an EMBL/GenBank/DDBJ whole genome shotgun (WGS) entry which is preliminary data.</text>
</comment>
<comment type="function">
    <text evidence="19">Broad spectrum monooxygenase that catalyzes the oxygenation of a wide variety of nitrogen- and sulfur-containing compounds including xenobiotics. Catalyzes the S-oxygenation of hypotaurine to produce taurine, an organic osmolyte involved in cell volume regulation as well as a variety of cytoprotective and developmental processes. In vitro, catalyzes the N-oxygenation of trimethylamine (TMA) to produce trimethylamine N-oxide (TMAO) and could therefore participate to the detoxification of this compound that is generated by the action of gut microbiota from dietary precursors such as choline, choline containing compounds, betaine or L-carnitine.</text>
</comment>
<evidence type="ECO:0000256" key="4">
    <source>
        <dbReference type="ARBA" id="ARBA00009183"/>
    </source>
</evidence>
<keyword evidence="10 33" id="KW-0274">FAD</keyword>
<comment type="catalytic activity">
    <reaction evidence="26">
        <text>hypotaurine + NADPH + O2 + H(+) = taurine + NADP(+) + H2O</text>
        <dbReference type="Rhea" id="RHEA:69819"/>
        <dbReference type="ChEBI" id="CHEBI:15377"/>
        <dbReference type="ChEBI" id="CHEBI:15378"/>
        <dbReference type="ChEBI" id="CHEBI:15379"/>
        <dbReference type="ChEBI" id="CHEBI:57783"/>
        <dbReference type="ChEBI" id="CHEBI:57853"/>
        <dbReference type="ChEBI" id="CHEBI:58349"/>
        <dbReference type="ChEBI" id="CHEBI:507393"/>
        <dbReference type="EC" id="1.14.13.8"/>
    </reaction>
    <physiologicalReaction direction="left-to-right" evidence="26">
        <dbReference type="Rhea" id="RHEA:69820"/>
    </physiologicalReaction>
</comment>
<evidence type="ECO:0000256" key="32">
    <source>
        <dbReference type="ARBA" id="ARBA00049475"/>
    </source>
</evidence>
<feature type="transmembrane region" description="Helical" evidence="35">
    <location>
        <begin position="542"/>
        <end position="562"/>
    </location>
</feature>
<evidence type="ECO:0000256" key="30">
    <source>
        <dbReference type="ARBA" id="ARBA00048990"/>
    </source>
</evidence>
<comment type="subcellular location">
    <subcellularLocation>
        <location evidence="2">Endoplasmic reticulum membrane</location>
        <topology evidence="2">Single-pass membrane protein</topology>
    </subcellularLocation>
    <subcellularLocation>
        <location evidence="3">Microsome membrane</location>
    </subcellularLocation>
</comment>
<dbReference type="InterPro" id="IPR036188">
    <property type="entry name" value="FAD/NAD-bd_sf"/>
</dbReference>
<evidence type="ECO:0000256" key="35">
    <source>
        <dbReference type="SAM" id="Phobius"/>
    </source>
</evidence>
<comment type="catalytic activity">
    <reaction evidence="30">
        <text>heptan-4-one + NADPH + O2 + H(+) = propyl butanoate + NADP(+) + H2O</text>
        <dbReference type="Rhea" id="RHEA:54852"/>
        <dbReference type="ChEBI" id="CHEBI:15377"/>
        <dbReference type="ChEBI" id="CHEBI:15378"/>
        <dbReference type="ChEBI" id="CHEBI:15379"/>
        <dbReference type="ChEBI" id="CHEBI:57783"/>
        <dbReference type="ChEBI" id="CHEBI:58349"/>
        <dbReference type="ChEBI" id="CHEBI:89484"/>
        <dbReference type="ChEBI" id="CHEBI:89719"/>
    </reaction>
    <physiologicalReaction direction="left-to-right" evidence="30">
        <dbReference type="Rhea" id="RHEA:54853"/>
    </physiologicalReaction>
</comment>
<comment type="cofactor">
    <cofactor evidence="1 33 34">
        <name>FAD</name>
        <dbReference type="ChEBI" id="CHEBI:57692"/>
    </cofactor>
</comment>
<dbReference type="GO" id="GO:0006629">
    <property type="term" value="P:lipid metabolic process"/>
    <property type="evidence" value="ECO:0007669"/>
    <property type="project" value="UniProtKB-KW"/>
</dbReference>
<evidence type="ECO:0000313" key="36">
    <source>
        <dbReference type="EMBL" id="KAG8196980.1"/>
    </source>
</evidence>
<evidence type="ECO:0000256" key="12">
    <source>
        <dbReference type="ARBA" id="ARBA00022857"/>
    </source>
</evidence>
<keyword evidence="17 33" id="KW-0472">Membrane</keyword>
<comment type="similarity">
    <text evidence="4 33 34">Belongs to the FMO family.</text>
</comment>
<dbReference type="GO" id="GO:0034899">
    <property type="term" value="F:trimethylamine monooxygenase activity"/>
    <property type="evidence" value="ECO:0007669"/>
    <property type="project" value="UniProtKB-EC"/>
</dbReference>
<dbReference type="FunFam" id="3.50.50.60:FF:000159">
    <property type="entry name" value="Dimethylaniline monooxygenase [N-oxide-forming]"/>
    <property type="match status" value="1"/>
</dbReference>
<evidence type="ECO:0000256" key="11">
    <source>
        <dbReference type="ARBA" id="ARBA00022848"/>
    </source>
</evidence>
<dbReference type="InterPro" id="IPR050346">
    <property type="entry name" value="FMO-like"/>
</dbReference>
<dbReference type="Pfam" id="PF00743">
    <property type="entry name" value="FMO-like"/>
    <property type="match status" value="1"/>
</dbReference>
<evidence type="ECO:0000256" key="27">
    <source>
        <dbReference type="ARBA" id="ARBA00048088"/>
    </source>
</evidence>
<gene>
    <name evidence="36" type="ORF">JTE90_013130</name>
</gene>
<dbReference type="Proteomes" id="UP000827092">
    <property type="component" value="Unassembled WGS sequence"/>
</dbReference>
<organism evidence="36 37">
    <name type="scientific">Oedothorax gibbosus</name>
    <dbReference type="NCBI Taxonomy" id="931172"/>
    <lineage>
        <taxon>Eukaryota</taxon>
        <taxon>Metazoa</taxon>
        <taxon>Ecdysozoa</taxon>
        <taxon>Arthropoda</taxon>
        <taxon>Chelicerata</taxon>
        <taxon>Arachnida</taxon>
        <taxon>Araneae</taxon>
        <taxon>Araneomorphae</taxon>
        <taxon>Entelegynae</taxon>
        <taxon>Araneoidea</taxon>
        <taxon>Linyphiidae</taxon>
        <taxon>Erigoninae</taxon>
        <taxon>Oedothorax</taxon>
    </lineage>
</organism>
<keyword evidence="37" id="KW-1185">Reference proteome</keyword>
<dbReference type="EMBL" id="JAFNEN010000061">
    <property type="protein sequence ID" value="KAG8196980.1"/>
    <property type="molecule type" value="Genomic_DNA"/>
</dbReference>
<evidence type="ECO:0000256" key="21">
    <source>
        <dbReference type="ARBA" id="ARBA00047426"/>
    </source>
</evidence>
<evidence type="ECO:0000256" key="20">
    <source>
        <dbReference type="ARBA" id="ARBA00047338"/>
    </source>
</evidence>
<comment type="catalytic activity">
    <reaction evidence="31">
        <text>N,N-dimethylaniline + NADPH + O2 + H(+) = N,N-dimethylaniline N-oxide + NADP(+) + H2O</text>
        <dbReference type="Rhea" id="RHEA:24468"/>
        <dbReference type="ChEBI" id="CHEBI:15377"/>
        <dbReference type="ChEBI" id="CHEBI:15378"/>
        <dbReference type="ChEBI" id="CHEBI:15379"/>
        <dbReference type="ChEBI" id="CHEBI:16269"/>
        <dbReference type="ChEBI" id="CHEBI:17735"/>
        <dbReference type="ChEBI" id="CHEBI:57783"/>
        <dbReference type="ChEBI" id="CHEBI:58349"/>
        <dbReference type="EC" id="1.14.13.8"/>
    </reaction>
    <physiologicalReaction direction="left-to-right" evidence="31">
        <dbReference type="Rhea" id="RHEA:24469"/>
    </physiologicalReaction>
</comment>
<evidence type="ECO:0000256" key="10">
    <source>
        <dbReference type="ARBA" id="ARBA00022827"/>
    </source>
</evidence>
<evidence type="ECO:0000256" key="25">
    <source>
        <dbReference type="ARBA" id="ARBA00047977"/>
    </source>
</evidence>
<evidence type="ECO:0000256" key="17">
    <source>
        <dbReference type="ARBA" id="ARBA00023136"/>
    </source>
</evidence>
<keyword evidence="13 35" id="KW-1133">Transmembrane helix</keyword>
<keyword evidence="16" id="KW-0443">Lipid metabolism</keyword>
<evidence type="ECO:0000256" key="29">
    <source>
        <dbReference type="ARBA" id="ARBA00048989"/>
    </source>
</evidence>
<comment type="catalytic activity">
    <reaction evidence="27">
        <text>trimethylamine + NADPH + O2 = trimethylamine N-oxide + NADP(+) + H2O</text>
        <dbReference type="Rhea" id="RHEA:31979"/>
        <dbReference type="ChEBI" id="CHEBI:15377"/>
        <dbReference type="ChEBI" id="CHEBI:15379"/>
        <dbReference type="ChEBI" id="CHEBI:15724"/>
        <dbReference type="ChEBI" id="CHEBI:57783"/>
        <dbReference type="ChEBI" id="CHEBI:58349"/>
        <dbReference type="ChEBI" id="CHEBI:58389"/>
        <dbReference type="EC" id="1.14.13.148"/>
    </reaction>
    <physiologicalReaction direction="left-to-right" evidence="27">
        <dbReference type="Rhea" id="RHEA:31980"/>
    </physiologicalReaction>
</comment>
<evidence type="ECO:0000256" key="16">
    <source>
        <dbReference type="ARBA" id="ARBA00023098"/>
    </source>
</evidence>
<evidence type="ECO:0000256" key="15">
    <source>
        <dbReference type="ARBA" id="ARBA00023033"/>
    </source>
</evidence>
<dbReference type="InterPro" id="IPR002257">
    <property type="entry name" value="Flavin_mOase_5"/>
</dbReference>
<evidence type="ECO:0000256" key="9">
    <source>
        <dbReference type="ARBA" id="ARBA00022824"/>
    </source>
</evidence>
<keyword evidence="11" id="KW-0492">Microsome</keyword>
<dbReference type="PRINTS" id="PR00370">
    <property type="entry name" value="FMOXYGENASE"/>
</dbReference>
<comment type="catalytic activity">
    <reaction evidence="29">
        <text>(2E)-geranial + NADPH + O2 + H(+) = (1E)-2,6-dimethylhepta-1,5-dien-1-yl formate + NADP(+) + H2O</text>
        <dbReference type="Rhea" id="RHEA:54860"/>
        <dbReference type="ChEBI" id="CHEBI:15377"/>
        <dbReference type="ChEBI" id="CHEBI:15378"/>
        <dbReference type="ChEBI" id="CHEBI:15379"/>
        <dbReference type="ChEBI" id="CHEBI:16980"/>
        <dbReference type="ChEBI" id="CHEBI:57783"/>
        <dbReference type="ChEBI" id="CHEBI:58349"/>
        <dbReference type="ChEBI" id="CHEBI:138375"/>
    </reaction>
    <physiologicalReaction direction="left-to-right" evidence="29">
        <dbReference type="Rhea" id="RHEA:54861"/>
    </physiologicalReaction>
</comment>
<dbReference type="GO" id="GO:0016174">
    <property type="term" value="F:NAD(P)H oxidase H2O2-forming activity"/>
    <property type="evidence" value="ECO:0007669"/>
    <property type="project" value="UniProtKB-EC"/>
</dbReference>
<comment type="catalytic activity">
    <reaction evidence="20">
        <text>hypotaurine + NADH + O2 + H(+) = taurine + NAD(+) + H2O</text>
        <dbReference type="Rhea" id="RHEA:74111"/>
        <dbReference type="ChEBI" id="CHEBI:15377"/>
        <dbReference type="ChEBI" id="CHEBI:15378"/>
        <dbReference type="ChEBI" id="CHEBI:15379"/>
        <dbReference type="ChEBI" id="CHEBI:57540"/>
        <dbReference type="ChEBI" id="CHEBI:57853"/>
        <dbReference type="ChEBI" id="CHEBI:57945"/>
        <dbReference type="ChEBI" id="CHEBI:507393"/>
        <dbReference type="EC" id="1.14.13.8"/>
    </reaction>
    <physiologicalReaction direction="left-to-right" evidence="20">
        <dbReference type="Rhea" id="RHEA:74112"/>
    </physiologicalReaction>
</comment>
<evidence type="ECO:0000256" key="6">
    <source>
        <dbReference type="ARBA" id="ARBA00022553"/>
    </source>
</evidence>
<evidence type="ECO:0000256" key="26">
    <source>
        <dbReference type="ARBA" id="ARBA00048041"/>
    </source>
</evidence>
<evidence type="ECO:0000256" key="7">
    <source>
        <dbReference type="ARBA" id="ARBA00022630"/>
    </source>
</evidence>
<accession>A0AAV6VJL6</accession>
<evidence type="ECO:0000313" key="37">
    <source>
        <dbReference type="Proteomes" id="UP000827092"/>
    </source>
</evidence>
<dbReference type="InterPro" id="IPR020946">
    <property type="entry name" value="Flavin_mOase-like"/>
</dbReference>
<evidence type="ECO:0000256" key="14">
    <source>
        <dbReference type="ARBA" id="ARBA00023002"/>
    </source>
</evidence>
<dbReference type="PIRSF" id="PIRSF000332">
    <property type="entry name" value="FMO"/>
    <property type="match status" value="1"/>
</dbReference>
<name>A0AAV6VJL6_9ARAC</name>
<sequence>MVLSKSTVTCSSVLISSSRYIGICVDSAETMTKRICIVGGGASGLTAIKACLEQNLEPVCYEWTNHLGGLWRYREDDVHGLGSVMRSTIINSSKEVSAFSDFPPPKEYPNYMHNSKMIRYIEMYAKKFDLVRHIIFEHEVQKIEQSPDYDETGRWVVTVQKVGDLDPKSETFDGVMVCAGHHVFPIIPKFPGQDSFKGRIIHTHSYKKPNGYDDKKVLVVGVGNSGGDVAVELSNIASQVYLSTRRGAWVIHRVGPGGKPLDIFLMRRLWNFFFNHLPYPMVCYIAEREINGRFDHDLYKMKPEHHIFGQHPMVNDALPNRILSGTVMVKGDVKEFTPKGVIFDGEDEEVAVDEVVLATGYKIHFPYISKDLVWVEDNKVELFKFAFPPKLKHNSLILIGLGQPVGPLMPISELQSRIFALHMNGKIKLPSQEEMLADIRRKDVEMQKRYFSGPRHTIQMDWINFMDELAALAGVQPDLPALFFSDPVLFYSCFFGPCLPYQYRLRGPNAWPQARQAILEADDRVVGALNTRKVLKRKTEDISILKFLMATVGIVLFAFFLANVA</sequence>
<comment type="function">
    <text evidence="18">Acts as a Baeyer-Villiger monooxygenase on a broad range of substrates. Catalyzes the insertion of an oxygen atom into a carbon-carbon bond adjacent to a carbonyl, which converts ketones to esters. Active on diverse carbonyl compounds, whereas soft nucleophiles are mostly non- or poorly reactive. In contrast with other forms of FMO it is non- or poorly active on 'classical' substrates such as drugs, pesticides, and dietary components containing soft nucleophilic heteroatoms. Able to oxidize drug molecules bearing a carbonyl group on an aliphatic chain, such as nabumetone and pentoxifylline. Also, in the absence of substrates, shows slow but yet significant NADPH oxidase activity. Acts as a positive modulator of cholesterol biosynthesis as well as glucose homeostasis, promoting metabolic aging via pleiotropic effects.</text>
</comment>
<evidence type="ECO:0000256" key="34">
    <source>
        <dbReference type="RuleBase" id="RU361177"/>
    </source>
</evidence>
<evidence type="ECO:0000256" key="24">
    <source>
        <dbReference type="ARBA" id="ARBA00047864"/>
    </source>
</evidence>
<evidence type="ECO:0000256" key="31">
    <source>
        <dbReference type="ARBA" id="ARBA00049443"/>
    </source>
</evidence>
<evidence type="ECO:0000256" key="13">
    <source>
        <dbReference type="ARBA" id="ARBA00022989"/>
    </source>
</evidence>
<keyword evidence="7 33" id="KW-0285">Flavoprotein</keyword>
<dbReference type="EC" id="1.-.-.-" evidence="34"/>
<proteinExistence type="inferred from homology"/>
<dbReference type="PANTHER" id="PTHR23023">
    <property type="entry name" value="DIMETHYLANILINE MONOOXYGENASE"/>
    <property type="match status" value="1"/>
</dbReference>
<comment type="catalytic activity">
    <reaction evidence="25">
        <text>hexan-3-one + NADPH + O2 + H(+) = ethyl butanoate + NADP(+) + H2O</text>
        <dbReference type="Rhea" id="RHEA:54844"/>
        <dbReference type="ChEBI" id="CHEBI:15377"/>
        <dbReference type="ChEBI" id="CHEBI:15378"/>
        <dbReference type="ChEBI" id="CHEBI:15379"/>
        <dbReference type="ChEBI" id="CHEBI:57783"/>
        <dbReference type="ChEBI" id="CHEBI:58349"/>
        <dbReference type="ChEBI" id="CHEBI:88764"/>
        <dbReference type="ChEBI" id="CHEBI:89891"/>
    </reaction>
    <physiologicalReaction direction="left-to-right" evidence="25">
        <dbReference type="Rhea" id="RHEA:54845"/>
    </physiologicalReaction>
</comment>
<comment type="catalytic activity">
    <reaction evidence="21">
        <text>hexan-3-one + NADPH + O2 + H(+) = propyl propanoate + NADP(+) + H2O</text>
        <dbReference type="Rhea" id="RHEA:54848"/>
        <dbReference type="ChEBI" id="CHEBI:15377"/>
        <dbReference type="ChEBI" id="CHEBI:15378"/>
        <dbReference type="ChEBI" id="CHEBI:15379"/>
        <dbReference type="ChEBI" id="CHEBI:57783"/>
        <dbReference type="ChEBI" id="CHEBI:58349"/>
        <dbReference type="ChEBI" id="CHEBI:89828"/>
        <dbReference type="ChEBI" id="CHEBI:89891"/>
    </reaction>
    <physiologicalReaction direction="left-to-right" evidence="21">
        <dbReference type="Rhea" id="RHEA:54849"/>
    </physiologicalReaction>
</comment>
<dbReference type="AlphaFoldDB" id="A0AAV6VJL6"/>
<comment type="catalytic activity">
    <reaction evidence="22">
        <text>heptan-2-one + NADPH + O2 + H(+) = pentyl acetate + NADP(+) + H2O</text>
        <dbReference type="Rhea" id="RHEA:54836"/>
        <dbReference type="ChEBI" id="CHEBI:5672"/>
        <dbReference type="ChEBI" id="CHEBI:15377"/>
        <dbReference type="ChEBI" id="CHEBI:15378"/>
        <dbReference type="ChEBI" id="CHEBI:15379"/>
        <dbReference type="ChEBI" id="CHEBI:57783"/>
        <dbReference type="ChEBI" id="CHEBI:58349"/>
        <dbReference type="ChEBI" id="CHEBI:87362"/>
    </reaction>
    <physiologicalReaction direction="left-to-right" evidence="22">
        <dbReference type="Rhea" id="RHEA:54837"/>
    </physiologicalReaction>
</comment>
<evidence type="ECO:0000256" key="8">
    <source>
        <dbReference type="ARBA" id="ARBA00022692"/>
    </source>
</evidence>
<evidence type="ECO:0000256" key="5">
    <source>
        <dbReference type="ARBA" id="ARBA00022481"/>
    </source>
</evidence>
<dbReference type="Gene3D" id="3.50.50.60">
    <property type="entry name" value="FAD/NAD(P)-binding domain"/>
    <property type="match status" value="3"/>
</dbReference>
<evidence type="ECO:0000256" key="2">
    <source>
        <dbReference type="ARBA" id="ARBA00004389"/>
    </source>
</evidence>